<reference evidence="3 4" key="1">
    <citation type="submission" date="2018-06" db="EMBL/GenBank/DDBJ databases">
        <title>Streptacidiphilus pinicola sp. nov., isolated from pine grove soil.</title>
        <authorList>
            <person name="Roh S.G."/>
            <person name="Park S."/>
            <person name="Kim M.-K."/>
            <person name="Yun B.-R."/>
            <person name="Park J."/>
            <person name="Kim M.J."/>
            <person name="Kim Y.S."/>
            <person name="Kim S.B."/>
        </authorList>
    </citation>
    <scope>NUCLEOTIDE SEQUENCE [LARGE SCALE GENOMIC DNA]</scope>
    <source>
        <strain evidence="3 4">MMS16-CNU450</strain>
    </source>
</reference>
<name>A0A2X0ISD3_9ACTN</name>
<organism evidence="3 4">
    <name type="scientific">Streptacidiphilus pinicola</name>
    <dbReference type="NCBI Taxonomy" id="2219663"/>
    <lineage>
        <taxon>Bacteria</taxon>
        <taxon>Bacillati</taxon>
        <taxon>Actinomycetota</taxon>
        <taxon>Actinomycetes</taxon>
        <taxon>Kitasatosporales</taxon>
        <taxon>Streptomycetaceae</taxon>
        <taxon>Streptacidiphilus</taxon>
    </lineage>
</organism>
<feature type="transmembrane region" description="Helical" evidence="2">
    <location>
        <begin position="83"/>
        <end position="109"/>
    </location>
</feature>
<evidence type="ECO:0008006" key="5">
    <source>
        <dbReference type="Google" id="ProtNLM"/>
    </source>
</evidence>
<feature type="transmembrane region" description="Helical" evidence="2">
    <location>
        <begin position="121"/>
        <end position="138"/>
    </location>
</feature>
<dbReference type="RefSeq" id="WP_111507827.1">
    <property type="nucleotide sequence ID" value="NZ_QKYN01000230.1"/>
</dbReference>
<feature type="transmembrane region" description="Helical" evidence="2">
    <location>
        <begin position="145"/>
        <end position="164"/>
    </location>
</feature>
<evidence type="ECO:0000313" key="4">
    <source>
        <dbReference type="Proteomes" id="UP000248889"/>
    </source>
</evidence>
<evidence type="ECO:0000256" key="1">
    <source>
        <dbReference type="SAM" id="MobiDB-lite"/>
    </source>
</evidence>
<dbReference type="Proteomes" id="UP000248889">
    <property type="component" value="Unassembled WGS sequence"/>
</dbReference>
<evidence type="ECO:0000313" key="3">
    <source>
        <dbReference type="EMBL" id="RAG80456.1"/>
    </source>
</evidence>
<evidence type="ECO:0000256" key="2">
    <source>
        <dbReference type="SAM" id="Phobius"/>
    </source>
</evidence>
<proteinExistence type="predicted"/>
<keyword evidence="2" id="KW-0472">Membrane</keyword>
<sequence>MAEPPRRRRLTDEEIARAPRFSPYLLLPWVLLALVPLVSDVIHGRYPRPTLAMLVLGIFAVLYCGTVLTALRPRLHHTRLPMVLAALLVPVTALLAGALPHAFLLYPLLAVALALVAPGRWYLMVLLGVPALSGLTLWMRSQYDVIVYGPLGCFLAAALVLALFRLSMVTEQLKEARRAHAERHAEHRHPVEPRSDEGKDA</sequence>
<dbReference type="OrthoDB" id="3853769at2"/>
<keyword evidence="4" id="KW-1185">Reference proteome</keyword>
<protein>
    <recommendedName>
        <fullName evidence="5">Sensor histidine kinase</fullName>
    </recommendedName>
</protein>
<dbReference type="AlphaFoldDB" id="A0A2X0ISD3"/>
<comment type="caution">
    <text evidence="3">The sequence shown here is derived from an EMBL/GenBank/DDBJ whole genome shotgun (WGS) entry which is preliminary data.</text>
</comment>
<keyword evidence="2" id="KW-0812">Transmembrane</keyword>
<accession>A0A2X0ISD3</accession>
<dbReference type="EMBL" id="QKYN01000230">
    <property type="protein sequence ID" value="RAG80456.1"/>
    <property type="molecule type" value="Genomic_DNA"/>
</dbReference>
<keyword evidence="2" id="KW-1133">Transmembrane helix</keyword>
<feature type="transmembrane region" description="Helical" evidence="2">
    <location>
        <begin position="21"/>
        <end position="39"/>
    </location>
</feature>
<feature type="transmembrane region" description="Helical" evidence="2">
    <location>
        <begin position="51"/>
        <end position="71"/>
    </location>
</feature>
<gene>
    <name evidence="3" type="ORF">DN069_38100</name>
</gene>
<feature type="region of interest" description="Disordered" evidence="1">
    <location>
        <begin position="179"/>
        <end position="201"/>
    </location>
</feature>